<comment type="catalytic activity">
    <reaction evidence="3">
        <text>(2S)-lactyl-2-diphospho-5'-guanosine + 7,8-didemethyl-8-hydroxy-5-deazariboflavin = oxidized coenzyme F420-0 + GMP + H(+)</text>
        <dbReference type="Rhea" id="RHEA:63444"/>
        <dbReference type="ChEBI" id="CHEBI:15378"/>
        <dbReference type="ChEBI" id="CHEBI:58115"/>
        <dbReference type="ChEBI" id="CHEBI:59435"/>
        <dbReference type="ChEBI" id="CHEBI:59904"/>
        <dbReference type="ChEBI" id="CHEBI:59907"/>
        <dbReference type="EC" id="2.7.8.28"/>
    </reaction>
</comment>
<dbReference type="InterPro" id="IPR038136">
    <property type="entry name" value="CofD-like_dom_sf"/>
</dbReference>
<comment type="subunit">
    <text evidence="3">Homodimer.</text>
</comment>
<dbReference type="CDD" id="cd07186">
    <property type="entry name" value="CofD_like"/>
    <property type="match status" value="1"/>
</dbReference>
<sequence length="302" mass="33135">MITVLSGGTGTPKLLQGIKEIVDSKDLSIIVNTLENDYFSGVYVSADIDTVLYTMADMINDETWYGVKNDTFVTNERLAELSSPELLRIGDIDRATKIQKTMLMQDHSLEESVDIQRRQMGIKSKIIPMSNENSQIKIITDIGELEFHDFLIKYASQPEVLDVVFSDVSPAEGVIDTIKKSDAVIIGPSNPITSILPIISLEGVKEALKDTCVIAVSPIIGNDSVSGPASKFMKALGIEVSSLGVAELYKDFLDIMVIDNKDENLEKDLGKIINKVIITNTIMNDLDAKINLAEIILDGILQ</sequence>
<gene>
    <name evidence="3" type="primary">cofD</name>
    <name evidence="4" type="ORF">E7Z73_03005</name>
</gene>
<dbReference type="Proteomes" id="UP000762703">
    <property type="component" value="Unassembled WGS sequence"/>
</dbReference>
<dbReference type="EC" id="2.7.8.28" evidence="3"/>
<feature type="binding site" evidence="3">
    <location>
        <position position="88"/>
    </location>
    <ligand>
        <name>7,8-didemethyl-8-hydroxy-5-deazariboflavin</name>
        <dbReference type="ChEBI" id="CHEBI:59904"/>
    </ligand>
</feature>
<reference evidence="4" key="1">
    <citation type="submission" date="2019-04" db="EMBL/GenBank/DDBJ databases">
        <title>Evolution of Biomass-Degrading Anaerobic Consortia Revealed by Metagenomics.</title>
        <authorList>
            <person name="Peng X."/>
        </authorList>
    </citation>
    <scope>NUCLEOTIDE SEQUENCE</scope>
    <source>
        <strain evidence="4">SIG12</strain>
    </source>
</reference>
<dbReference type="GO" id="GO:0052645">
    <property type="term" value="P:F420-0 metabolic process"/>
    <property type="evidence" value="ECO:0007669"/>
    <property type="project" value="UniProtKB-UniRule"/>
</dbReference>
<accession>A0A8T3VIU9</accession>
<evidence type="ECO:0000313" key="5">
    <source>
        <dbReference type="Proteomes" id="UP000762703"/>
    </source>
</evidence>
<dbReference type="RefSeq" id="WP_303736345.1">
    <property type="nucleotide sequence ID" value="NZ_SUTE01000024.1"/>
</dbReference>
<dbReference type="PANTHER" id="PTHR43007">
    <property type="entry name" value="2-PHOSPHO-L-LACTATE TRANSFERASE"/>
    <property type="match status" value="1"/>
</dbReference>
<dbReference type="PANTHER" id="PTHR43007:SF1">
    <property type="entry name" value="2-PHOSPHO-L-LACTATE TRANSFERASE"/>
    <property type="match status" value="1"/>
</dbReference>
<keyword evidence="1 3" id="KW-0808">Transferase</keyword>
<dbReference type="Gene3D" id="3.40.50.10680">
    <property type="entry name" value="CofD-like domains"/>
    <property type="match status" value="1"/>
</dbReference>
<dbReference type="HAMAP" id="MF_01257">
    <property type="entry name" value="CofD"/>
    <property type="match status" value="1"/>
</dbReference>
<proteinExistence type="inferred from homology"/>
<evidence type="ECO:0000313" key="4">
    <source>
        <dbReference type="EMBL" id="MBE6504701.1"/>
    </source>
</evidence>
<feature type="binding site" evidence="3">
    <location>
        <position position="49"/>
    </location>
    <ligand>
        <name>7,8-didemethyl-8-hydroxy-5-deazariboflavin</name>
        <dbReference type="ChEBI" id="CHEBI:59904"/>
    </ligand>
</feature>
<dbReference type="AlphaFoldDB" id="A0A8T3VIU9"/>
<dbReference type="Gene3D" id="1.10.8.240">
    <property type="entry name" value="CofD-like domain"/>
    <property type="match status" value="1"/>
</dbReference>
<dbReference type="GO" id="GO:0000287">
    <property type="term" value="F:magnesium ion binding"/>
    <property type="evidence" value="ECO:0007669"/>
    <property type="project" value="InterPro"/>
</dbReference>
<dbReference type="InterPro" id="IPR010115">
    <property type="entry name" value="FbiA/CofD"/>
</dbReference>
<dbReference type="InterPro" id="IPR002882">
    <property type="entry name" value="CofD"/>
</dbReference>
<evidence type="ECO:0000256" key="1">
    <source>
        <dbReference type="ARBA" id="ARBA00022679"/>
    </source>
</evidence>
<name>A0A8T3VIU9_9EURY</name>
<evidence type="ECO:0000256" key="3">
    <source>
        <dbReference type="HAMAP-Rule" id="MF_01257"/>
    </source>
</evidence>
<dbReference type="GO" id="GO:0043743">
    <property type="term" value="F:LPPG:FO 2-phospho-L-lactate transferase activity"/>
    <property type="evidence" value="ECO:0007669"/>
    <property type="project" value="UniProtKB-EC"/>
</dbReference>
<dbReference type="SUPFAM" id="SSF142338">
    <property type="entry name" value="CofD-like"/>
    <property type="match status" value="1"/>
</dbReference>
<dbReference type="EMBL" id="SUTE01000024">
    <property type="protein sequence ID" value="MBE6504701.1"/>
    <property type="molecule type" value="Genomic_DNA"/>
</dbReference>
<dbReference type="Pfam" id="PF01933">
    <property type="entry name" value="CofD"/>
    <property type="match status" value="1"/>
</dbReference>
<comment type="function">
    <text evidence="3">Catalyzes the transfer of the 2-phospholactate moiety from (2S)-lactyl-2-diphospho-5'-guanosine to 7,8-didemethyl-8-hydroxy-5-deazariboflavin (FO) with the formation of oxidized coenzyme F420-0 and GMP.</text>
</comment>
<organism evidence="4 5">
    <name type="scientific">Methanobrevibacter millerae</name>
    <dbReference type="NCBI Taxonomy" id="230361"/>
    <lineage>
        <taxon>Archaea</taxon>
        <taxon>Methanobacteriati</taxon>
        <taxon>Methanobacteriota</taxon>
        <taxon>Methanomada group</taxon>
        <taxon>Methanobacteria</taxon>
        <taxon>Methanobacteriales</taxon>
        <taxon>Methanobacteriaceae</taxon>
        <taxon>Methanobrevibacter</taxon>
    </lineage>
</organism>
<comment type="pathway">
    <text evidence="3">Cofactor biosynthesis; coenzyme F420 biosynthesis.</text>
</comment>
<keyword evidence="2 3" id="KW-0460">Magnesium</keyword>
<comment type="caution">
    <text evidence="4">The sequence shown here is derived from an EMBL/GenBank/DDBJ whole genome shotgun (WGS) entry which is preliminary data.</text>
</comment>
<comment type="cofactor">
    <cofactor evidence="3">
        <name>Mg(2+)</name>
        <dbReference type="ChEBI" id="CHEBI:18420"/>
    </cofactor>
</comment>
<dbReference type="NCBIfam" id="TIGR01819">
    <property type="entry name" value="F420_cofD"/>
    <property type="match status" value="1"/>
</dbReference>
<protein>
    <recommendedName>
        <fullName evidence="3">2-phospho-L-lactate transferase</fullName>
        <ecNumber evidence="3">2.7.8.28</ecNumber>
    </recommendedName>
    <alternativeName>
        <fullName evidence="3">EPPG:FO PEP transferase</fullName>
    </alternativeName>
</protein>
<comment type="similarity">
    <text evidence="3">Belongs to the CofD family.</text>
</comment>
<evidence type="ECO:0000256" key="2">
    <source>
        <dbReference type="ARBA" id="ARBA00022842"/>
    </source>
</evidence>